<dbReference type="AlphaFoldDB" id="A0A7C4HBK5"/>
<reference evidence="1" key="1">
    <citation type="journal article" date="2020" name="mSystems">
        <title>Genome- and Community-Level Interaction Insights into Carbon Utilization and Element Cycling Functions of Hydrothermarchaeota in Hydrothermal Sediment.</title>
        <authorList>
            <person name="Zhou Z."/>
            <person name="Liu Y."/>
            <person name="Xu W."/>
            <person name="Pan J."/>
            <person name="Luo Z.H."/>
            <person name="Li M."/>
        </authorList>
    </citation>
    <scope>NUCLEOTIDE SEQUENCE [LARGE SCALE GENOMIC DNA]</scope>
    <source>
        <strain evidence="1">SpSt-642</strain>
    </source>
</reference>
<organism evidence="1">
    <name type="scientific">Staphylothermus marinus</name>
    <dbReference type="NCBI Taxonomy" id="2280"/>
    <lineage>
        <taxon>Archaea</taxon>
        <taxon>Thermoproteota</taxon>
        <taxon>Thermoprotei</taxon>
        <taxon>Desulfurococcales</taxon>
        <taxon>Desulfurococcaceae</taxon>
        <taxon>Staphylothermus</taxon>
    </lineage>
</organism>
<gene>
    <name evidence="1" type="ORF">ENU14_03670</name>
</gene>
<proteinExistence type="predicted"/>
<name>A0A7C4HBK5_STAMA</name>
<accession>A0A7C4HBK5</accession>
<dbReference type="EMBL" id="DTBJ01000026">
    <property type="protein sequence ID" value="HGM58669.1"/>
    <property type="molecule type" value="Genomic_DNA"/>
</dbReference>
<sequence>MYYSYREIVDAKVYDSEGLYYGYVCGFNLVNKPELKICIEYNIGDRIPDINSLKKKLRDKGFEIPEDITLEDLVLTARNEKIEIPYIEVEKRVDFVKGFIGLNEVSIIDTVYRKTSDNDWRLSIILLNKPREAVYRGYPLPYSNPYLEQIEKTIGKLVVNLNEGIIGYVEDIVFAPNDIGLRLNTCHYRRGSINWSNFLTLIKTRGYQEHYNMLVKEIGDRDKLDISYYGYIIHTLRKIKAPAESFNLLNNTLEFEEVIIEKYRDISWNNVLKTGDIIITK</sequence>
<comment type="caution">
    <text evidence="1">The sequence shown here is derived from an EMBL/GenBank/DDBJ whole genome shotgun (WGS) entry which is preliminary data.</text>
</comment>
<protein>
    <recommendedName>
        <fullName evidence="2">PRC-barrel domain-containing protein</fullName>
    </recommendedName>
</protein>
<evidence type="ECO:0000313" key="1">
    <source>
        <dbReference type="EMBL" id="HGM58669.1"/>
    </source>
</evidence>
<evidence type="ECO:0008006" key="2">
    <source>
        <dbReference type="Google" id="ProtNLM"/>
    </source>
</evidence>